<sequence>MSTELGCGFCQREGLPVFLARPAIMDKSDPLPTLKGDIDIPVKAEGEVDYTARTLREGFLYVYSEKFNLWETYTISSNGYYYLQPEGICAPQCLDSEKKTLCMSNTAKLAKASFITLSNVSDKQENGTVWFAWSDAPWSKEMKKQHENKEVRKKNMEPFDVDVWLKNGRHKNAKSLNELKDTVSEYNENLSEIIYHKKKLSPSTPVEEFSEIYFNYIGGFELTPLEKKARNIIYEANQLSPNKGVILLLSDPVGVVKDISWFCNYLINKNFENNEEYTRELALSSMLSSLKEAVCGQYRKQLQDEDIKYENDSIYSAGSRGALALAWDNIQKNKDEAIKTLDSRVEALWEKQFEKYIDRNQEKYFFKKYDGALFLYKKEIIFPMVNMYLKWLDSGVIKSKFLYNYDQANEICSLLYVQAVNDCVEGMTDNDEVIKYLVDKISQEIVSENNFILRAMFKNDEKLFNKVNEGITNLKKNKEIDYASLPWNKIFDGVTDSISQFVALVEKLEVYLSNISNALVKVVDKGINELPRPAIIALALSNGKAVVVVSYTGEYKHFIRAGVMQSAKMLNINSRSGRDYLYHLMEREVRKQELAGVKINENGKVNYFLTLDEEEANKLRTLPKEERGKNLNRVLLSEEKLRKEVFEQHENKINSIKSNYNDKVKATQDYYKSEPVSSKMKNTQLGGCTASFLFQLFALGATWKDSTKNTENRDRYYANLAGIFGTAADGIDRLLYKYKNRRFVASLGNEIRLAKYSSYLQVGVKVFSLAAAVGVYYDTLHGFEEYGKKDKNKKLITAYGVSAGASFLLILYTIGWLTFLGPFAIIFLTAALFGSANYINSEKKDDIQNWLLACMWRKIPVGEKGIPPMWATKKQEEEAFLSLM</sequence>
<feature type="transmembrane region" description="Helical" evidence="1">
    <location>
        <begin position="820"/>
        <end position="839"/>
    </location>
</feature>
<dbReference type="RefSeq" id="WP_323869687.1">
    <property type="nucleotide sequence ID" value="NZ_JACXBF010000523.1"/>
</dbReference>
<name>A0AAW3YYR1_9GAMM</name>
<dbReference type="InterPro" id="IPR048126">
    <property type="entry name" value="Toxin_VasX"/>
</dbReference>
<comment type="caution">
    <text evidence="3">The sequence shown here is derived from an EMBL/GenBank/DDBJ whole genome shotgun (WGS) entry which is preliminary data.</text>
</comment>
<accession>A0AAW3YYR1</accession>
<protein>
    <recommendedName>
        <fullName evidence="2">Toxin VasX N-terminal region domain-containing protein</fullName>
    </recommendedName>
</protein>
<feature type="domain" description="Toxin VasX N-terminal region" evidence="2">
    <location>
        <begin position="7"/>
        <end position="165"/>
    </location>
</feature>
<keyword evidence="1" id="KW-1133">Transmembrane helix</keyword>
<evidence type="ECO:0000313" key="3">
    <source>
        <dbReference type="EMBL" id="MBD2802531.1"/>
    </source>
</evidence>
<keyword evidence="1" id="KW-0812">Transmembrane</keyword>
<dbReference type="Proteomes" id="UP001193920">
    <property type="component" value="Unassembled WGS sequence"/>
</dbReference>
<dbReference type="EMBL" id="JACXBF010000523">
    <property type="protein sequence ID" value="MBD2802531.1"/>
    <property type="molecule type" value="Genomic_DNA"/>
</dbReference>
<keyword evidence="1" id="KW-0472">Membrane</keyword>
<organism evidence="3">
    <name type="scientific">Xenorhabdus szentirmaii</name>
    <dbReference type="NCBI Taxonomy" id="290112"/>
    <lineage>
        <taxon>Bacteria</taxon>
        <taxon>Pseudomonadati</taxon>
        <taxon>Pseudomonadota</taxon>
        <taxon>Gammaproteobacteria</taxon>
        <taxon>Enterobacterales</taxon>
        <taxon>Morganellaceae</taxon>
        <taxon>Xenorhabdus</taxon>
    </lineage>
</organism>
<dbReference type="Pfam" id="PF20249">
    <property type="entry name" value="VasX_N"/>
    <property type="match status" value="1"/>
</dbReference>
<gene>
    <name evidence="3" type="ORF">ID854_19340</name>
</gene>
<reference evidence="3" key="2">
    <citation type="journal article" date="2024" name="Toxins">
        <title>Genome Sequence Analysis of Native Xenorhabdus Strains Isolated from Entomopathogenic Nematodes in Argentina.</title>
        <authorList>
            <person name="Palma L."/>
            <person name="Frizzo L."/>
            <person name="Kaiser S."/>
            <person name="Berry C."/>
            <person name="Caballero P."/>
            <person name="Bode H.B."/>
            <person name="Del Valle E.E."/>
        </authorList>
    </citation>
    <scope>NUCLEOTIDE SEQUENCE</scope>
    <source>
        <strain evidence="3">M</strain>
    </source>
</reference>
<evidence type="ECO:0000256" key="1">
    <source>
        <dbReference type="SAM" id="Phobius"/>
    </source>
</evidence>
<dbReference type="CDD" id="cd20707">
    <property type="entry name" value="MIX_III"/>
    <property type="match status" value="1"/>
</dbReference>
<dbReference type="AlphaFoldDB" id="A0AAW3YYR1"/>
<reference evidence="3" key="1">
    <citation type="submission" date="2020-09" db="EMBL/GenBank/DDBJ databases">
        <authorList>
            <person name="Palma L."/>
            <person name="Caballero P."/>
            <person name="Berry C."/>
            <person name="Del Valle E."/>
        </authorList>
    </citation>
    <scope>NUCLEOTIDE SEQUENCE</scope>
    <source>
        <strain evidence="3">M</strain>
    </source>
</reference>
<dbReference type="NCBIfam" id="NF041559">
    <property type="entry name" value="BTH_I2691_fam"/>
    <property type="match status" value="1"/>
</dbReference>
<dbReference type="InterPro" id="IPR046864">
    <property type="entry name" value="VasX_N"/>
</dbReference>
<proteinExistence type="predicted"/>
<evidence type="ECO:0000259" key="2">
    <source>
        <dbReference type="Pfam" id="PF20249"/>
    </source>
</evidence>